<dbReference type="AlphaFoldDB" id="A0A3R9UZQ7"/>
<accession>A0A3R9UZQ7</accession>
<dbReference type="Proteomes" id="UP000270291">
    <property type="component" value="Unassembled WGS sequence"/>
</dbReference>
<organism evidence="1 2">
    <name type="scientific">Hymenobacter perfusus</name>
    <dbReference type="NCBI Taxonomy" id="1236770"/>
    <lineage>
        <taxon>Bacteria</taxon>
        <taxon>Pseudomonadati</taxon>
        <taxon>Bacteroidota</taxon>
        <taxon>Cytophagia</taxon>
        <taxon>Cytophagales</taxon>
        <taxon>Hymenobacteraceae</taxon>
        <taxon>Hymenobacter</taxon>
    </lineage>
</organism>
<keyword evidence="2" id="KW-1185">Reference proteome</keyword>
<dbReference type="EMBL" id="RWIU01000003">
    <property type="protein sequence ID" value="RSK43606.1"/>
    <property type="molecule type" value="Genomic_DNA"/>
</dbReference>
<dbReference type="OrthoDB" id="982108at2"/>
<sequence>MKLVLGVFLTIMLTVLSKNVMSQSLVSNDSIDVFWYEYMNSRREKIQAEDIVTSYKEDFFRLWLNEVVVEVWCDKNKLGGRLIHWVEEYVPYEEEATDRYFVIKDDLDSLACASILSVMNKYEIRQMPSSQYIKNWKNGLDGIEYIIEDKVNWKYKFKNYWTPSAQKDVHEAEVLEEFIDELVLVINEKERSNYFHMSIPFKSWMNGGATITSKIMTYGDIMRMKQERNRYRKQKKLQLPVK</sequence>
<reference evidence="1 2" key="1">
    <citation type="submission" date="2018-12" db="EMBL/GenBank/DDBJ databases">
        <authorList>
            <person name="Feng G."/>
            <person name="Zhu H."/>
        </authorList>
    </citation>
    <scope>NUCLEOTIDE SEQUENCE [LARGE SCALE GENOMIC DNA]</scope>
    <source>
        <strain evidence="1 2">LMG 26000</strain>
    </source>
</reference>
<comment type="caution">
    <text evidence="1">The sequence shown here is derived from an EMBL/GenBank/DDBJ whole genome shotgun (WGS) entry which is preliminary data.</text>
</comment>
<gene>
    <name evidence="1" type="ORF">EI293_12030</name>
</gene>
<name>A0A3R9UZQ7_9BACT</name>
<dbReference type="RefSeq" id="WP_125437922.1">
    <property type="nucleotide sequence ID" value="NZ_RWIU01000003.1"/>
</dbReference>
<evidence type="ECO:0000313" key="1">
    <source>
        <dbReference type="EMBL" id="RSK43606.1"/>
    </source>
</evidence>
<proteinExistence type="predicted"/>
<evidence type="ECO:0000313" key="2">
    <source>
        <dbReference type="Proteomes" id="UP000270291"/>
    </source>
</evidence>
<protein>
    <submittedName>
        <fullName evidence="1">Uncharacterized protein</fullName>
    </submittedName>
</protein>